<protein>
    <recommendedName>
        <fullName evidence="3">Hydrolase</fullName>
    </recommendedName>
</protein>
<organism evidence="1 2">
    <name type="scientific">Streptomyces asiaticus subsp. ignotus</name>
    <dbReference type="NCBI Taxonomy" id="3098222"/>
    <lineage>
        <taxon>Bacteria</taxon>
        <taxon>Bacillati</taxon>
        <taxon>Actinomycetota</taxon>
        <taxon>Actinomycetes</taxon>
        <taxon>Kitasatosporales</taxon>
        <taxon>Streptomycetaceae</taxon>
        <taxon>Streptomyces</taxon>
        <taxon>Streptomyces violaceusniger group</taxon>
    </lineage>
</organism>
<name>A0ABU7QBA5_9ACTN</name>
<accession>A0ABU7QBA5</accession>
<evidence type="ECO:0000313" key="2">
    <source>
        <dbReference type="Proteomes" id="UP001354709"/>
    </source>
</evidence>
<proteinExistence type="predicted"/>
<reference evidence="1 2" key="1">
    <citation type="submission" date="2023-11" db="EMBL/GenBank/DDBJ databases">
        <title>30 novel species of actinomycetes from the DSMZ collection.</title>
        <authorList>
            <person name="Nouioui I."/>
        </authorList>
    </citation>
    <scope>NUCLEOTIDE SEQUENCE [LARGE SCALE GENOMIC DNA]</scope>
    <source>
        <strain evidence="1 2">DSM 41524</strain>
    </source>
</reference>
<evidence type="ECO:0008006" key="3">
    <source>
        <dbReference type="Google" id="ProtNLM"/>
    </source>
</evidence>
<dbReference type="Proteomes" id="UP001354709">
    <property type="component" value="Unassembled WGS sequence"/>
</dbReference>
<dbReference type="InterPro" id="IPR023214">
    <property type="entry name" value="HAD_sf"/>
</dbReference>
<dbReference type="Gene3D" id="3.40.50.1000">
    <property type="entry name" value="HAD superfamily/HAD-like"/>
    <property type="match status" value="1"/>
</dbReference>
<keyword evidence="2" id="KW-1185">Reference proteome</keyword>
<dbReference type="SUPFAM" id="SSF56784">
    <property type="entry name" value="HAD-like"/>
    <property type="match status" value="1"/>
</dbReference>
<dbReference type="EMBL" id="JAZBJO010000045">
    <property type="protein sequence ID" value="MEE4598253.1"/>
    <property type="molecule type" value="Genomic_DNA"/>
</dbReference>
<gene>
    <name evidence="1" type="ORF">V2J94_41530</name>
</gene>
<comment type="caution">
    <text evidence="1">The sequence shown here is derived from an EMBL/GenBank/DDBJ whole genome shotgun (WGS) entry which is preliminary data.</text>
</comment>
<evidence type="ECO:0000313" key="1">
    <source>
        <dbReference type="EMBL" id="MEE4598253.1"/>
    </source>
</evidence>
<dbReference type="RefSeq" id="WP_330815483.1">
    <property type="nucleotide sequence ID" value="NZ_JAZBJO010000045.1"/>
</dbReference>
<dbReference type="InterPro" id="IPR036412">
    <property type="entry name" value="HAD-like_sf"/>
</dbReference>
<sequence length="135" mass="14990">MTIAIDFDGVIHAYSKGWHDGTIYDGPVPGALDGLRRLLDQDAIFIFTTREPEQVMPWLESHGFDVTIDDRCGVCPNGIANICAACMGSGLLTFWNERGQLLVTNRKLAATAYLDDRAVRFTDWEQALADLAKEQ</sequence>